<feature type="region of interest" description="Disordered" evidence="1">
    <location>
        <begin position="65"/>
        <end position="87"/>
    </location>
</feature>
<dbReference type="RefSeq" id="WP_302036145.1">
    <property type="nucleotide sequence ID" value="NZ_JAUKPO010000001.1"/>
</dbReference>
<evidence type="ECO:0000256" key="1">
    <source>
        <dbReference type="SAM" id="MobiDB-lite"/>
    </source>
</evidence>
<keyword evidence="4" id="KW-1185">Reference proteome</keyword>
<feature type="compositionally biased region" description="Low complexity" evidence="1">
    <location>
        <begin position="65"/>
        <end position="77"/>
    </location>
</feature>
<evidence type="ECO:0000256" key="2">
    <source>
        <dbReference type="SAM" id="SignalP"/>
    </source>
</evidence>
<evidence type="ECO:0000313" key="4">
    <source>
        <dbReference type="Proteomes" id="UP001168528"/>
    </source>
</evidence>
<name>A0ABT8QZU1_9BACT</name>
<accession>A0ABT8QZU1</accession>
<protein>
    <submittedName>
        <fullName evidence="3">Uncharacterized protein</fullName>
    </submittedName>
</protein>
<keyword evidence="2" id="KW-0732">Signal</keyword>
<dbReference type="EMBL" id="JAUKPO010000001">
    <property type="protein sequence ID" value="MDO1445356.1"/>
    <property type="molecule type" value="Genomic_DNA"/>
</dbReference>
<proteinExistence type="predicted"/>
<feature type="chain" id="PRO_5046313327" evidence="2">
    <location>
        <begin position="24"/>
        <end position="169"/>
    </location>
</feature>
<gene>
    <name evidence="3" type="ORF">Q0590_03790</name>
</gene>
<feature type="signal peptide" evidence="2">
    <location>
        <begin position="1"/>
        <end position="23"/>
    </location>
</feature>
<sequence>MKNLKVFTFIVYISIISLQVSFAQQAESGIQELGQELITALQSNDVDGYLKVHLTPTDLEEFNKKSASISQKSKQSQNDAEQALESMEESSKANFEEVIQKGITDQINWKEVNYTGMGNIAEMQKEGELYIIHNPVVRFTYKEKEYKLRIDKITKLDRGWVVVDNVNLE</sequence>
<organism evidence="3 4">
    <name type="scientific">Rhodocytophaga aerolata</name>
    <dbReference type="NCBI Taxonomy" id="455078"/>
    <lineage>
        <taxon>Bacteria</taxon>
        <taxon>Pseudomonadati</taxon>
        <taxon>Bacteroidota</taxon>
        <taxon>Cytophagia</taxon>
        <taxon>Cytophagales</taxon>
        <taxon>Rhodocytophagaceae</taxon>
        <taxon>Rhodocytophaga</taxon>
    </lineage>
</organism>
<comment type="caution">
    <text evidence="3">The sequence shown here is derived from an EMBL/GenBank/DDBJ whole genome shotgun (WGS) entry which is preliminary data.</text>
</comment>
<reference evidence="3" key="1">
    <citation type="submission" date="2023-07" db="EMBL/GenBank/DDBJ databases">
        <title>The genome sequence of Rhodocytophaga aerolata KACC 12507.</title>
        <authorList>
            <person name="Zhang X."/>
        </authorList>
    </citation>
    <scope>NUCLEOTIDE SEQUENCE</scope>
    <source>
        <strain evidence="3">KACC 12507</strain>
    </source>
</reference>
<dbReference type="Proteomes" id="UP001168528">
    <property type="component" value="Unassembled WGS sequence"/>
</dbReference>
<evidence type="ECO:0000313" key="3">
    <source>
        <dbReference type="EMBL" id="MDO1445356.1"/>
    </source>
</evidence>